<evidence type="ECO:0000313" key="4">
    <source>
        <dbReference type="Proteomes" id="UP000799779"/>
    </source>
</evidence>
<dbReference type="GO" id="GO:0005085">
    <property type="term" value="F:guanyl-nucleotide exchange factor activity"/>
    <property type="evidence" value="ECO:0007669"/>
    <property type="project" value="TreeGrafter"/>
</dbReference>
<gene>
    <name evidence="3" type="ORF">P154DRAFT_527138</name>
</gene>
<dbReference type="CDD" id="cd09917">
    <property type="entry name" value="F-box_SF"/>
    <property type="match status" value="1"/>
</dbReference>
<sequence>MADRISSITDLPLDVIVLVFPYLDVKSFLAFCSTCKGLHQNSISLDPAYWSHATRSTFRVPNQPVVQHDGVRWQKMYRRLLTQSRVYTWGSTTYNRLGHGYDPDAVRVARHAQRRFQHRQSTRCSFPTEMEKTRELGVIADMQCGGWSTTLLTSRGALYTAGVLDGMQGAIQSSSSADGPQPLGFPAGYPASADQAAYDEPTVAIRQFSSGRSHILALSDTGRIWSWYAVHRPALQIKFLNVDLKESPASGQSKSTTSLYGHVKKVVAGWSRSSAYIHGVGIVVWDPVQRDGDEETDATLVLDSAEVPCTGYQRIKGASRPAEEKQKRGQEIGVVTNHIMLEHFVVFATDTGKVFCARFGDQNAVESILELRSLRNSTGAACDVQGSFRSLAIFKNGEVITAHTDYLEACWDARHSNPDQTDIPGLKRIPALQQTNVISVAFGDYHFLALHSNGKITSYGTELQACGALGLGGDGDPEGRARGIRYTGFGHDGRMLPHAYTHGRQVWFEREKKRWITFMTSGGTNPDEAKERMRMFVTEVSVQGEISEWFEQQGRDWDKDPQIRDADEDGLGAYFALSVSAAGWHSGSLVLVNETLADRVTDMCTIRDPDLTDSEPDGDSEASPGILAASLTRLSNMGQAVINLGGNRNQTPAGQAFTNFLDPVNHGASPREGYKYVWADKSFPRLRLSDGREMPGRGDFDEWRYGRPEWKLGERFEQEVTAHW</sequence>
<dbReference type="PROSITE" id="PS50012">
    <property type="entry name" value="RCC1_3"/>
    <property type="match status" value="1"/>
</dbReference>
<dbReference type="AlphaFoldDB" id="A0A6A5W2E3"/>
<dbReference type="InterPro" id="IPR009091">
    <property type="entry name" value="RCC1/BLIP-II"/>
</dbReference>
<dbReference type="GO" id="GO:0005737">
    <property type="term" value="C:cytoplasm"/>
    <property type="evidence" value="ECO:0007669"/>
    <property type="project" value="TreeGrafter"/>
</dbReference>
<dbReference type="InterPro" id="IPR051553">
    <property type="entry name" value="Ran_GTPase-activating"/>
</dbReference>
<dbReference type="Gene3D" id="2.130.10.30">
    <property type="entry name" value="Regulator of chromosome condensation 1/beta-lactamase-inhibitor protein II"/>
    <property type="match status" value="2"/>
</dbReference>
<dbReference type="Pfam" id="PF13540">
    <property type="entry name" value="RCC1_2"/>
    <property type="match status" value="1"/>
</dbReference>
<proteinExistence type="predicted"/>
<accession>A0A6A5W2E3</accession>
<dbReference type="PANTHER" id="PTHR45982:SF1">
    <property type="entry name" value="REGULATOR OF CHROMOSOME CONDENSATION"/>
    <property type="match status" value="1"/>
</dbReference>
<evidence type="ECO:0000313" key="3">
    <source>
        <dbReference type="EMBL" id="KAF1994341.1"/>
    </source>
</evidence>
<evidence type="ECO:0000256" key="1">
    <source>
        <dbReference type="PROSITE-ProRule" id="PRU00235"/>
    </source>
</evidence>
<dbReference type="InterPro" id="IPR001810">
    <property type="entry name" value="F-box_dom"/>
</dbReference>
<dbReference type="SUPFAM" id="SSF50985">
    <property type="entry name" value="RCC1/BLIP-II"/>
    <property type="match status" value="1"/>
</dbReference>
<dbReference type="PROSITE" id="PS50181">
    <property type="entry name" value="FBOX"/>
    <property type="match status" value="1"/>
</dbReference>
<dbReference type="InterPro" id="IPR000408">
    <property type="entry name" value="Reg_chr_condens"/>
</dbReference>
<feature type="repeat" description="RCC1" evidence="1">
    <location>
        <begin position="84"/>
        <end position="155"/>
    </location>
</feature>
<dbReference type="PROSITE" id="PS00626">
    <property type="entry name" value="RCC1_2"/>
    <property type="match status" value="1"/>
</dbReference>
<reference evidence="3" key="1">
    <citation type="journal article" date="2020" name="Stud. Mycol.">
        <title>101 Dothideomycetes genomes: a test case for predicting lifestyles and emergence of pathogens.</title>
        <authorList>
            <person name="Haridas S."/>
            <person name="Albert R."/>
            <person name="Binder M."/>
            <person name="Bloem J."/>
            <person name="Labutti K."/>
            <person name="Salamov A."/>
            <person name="Andreopoulos B."/>
            <person name="Baker S."/>
            <person name="Barry K."/>
            <person name="Bills G."/>
            <person name="Bluhm B."/>
            <person name="Cannon C."/>
            <person name="Castanera R."/>
            <person name="Culley D."/>
            <person name="Daum C."/>
            <person name="Ezra D."/>
            <person name="Gonzalez J."/>
            <person name="Henrissat B."/>
            <person name="Kuo A."/>
            <person name="Liang C."/>
            <person name="Lipzen A."/>
            <person name="Lutzoni F."/>
            <person name="Magnuson J."/>
            <person name="Mondo S."/>
            <person name="Nolan M."/>
            <person name="Ohm R."/>
            <person name="Pangilinan J."/>
            <person name="Park H.-J."/>
            <person name="Ramirez L."/>
            <person name="Alfaro M."/>
            <person name="Sun H."/>
            <person name="Tritt A."/>
            <person name="Yoshinaga Y."/>
            <person name="Zwiers L.-H."/>
            <person name="Turgeon B."/>
            <person name="Goodwin S."/>
            <person name="Spatafora J."/>
            <person name="Crous P."/>
            <person name="Grigoriev I."/>
        </authorList>
    </citation>
    <scope>NUCLEOTIDE SEQUENCE</scope>
    <source>
        <strain evidence="3">CBS 123094</strain>
    </source>
</reference>
<dbReference type="PANTHER" id="PTHR45982">
    <property type="entry name" value="REGULATOR OF CHROMOSOME CONDENSATION"/>
    <property type="match status" value="1"/>
</dbReference>
<dbReference type="OrthoDB" id="61110at2759"/>
<keyword evidence="4" id="KW-1185">Reference proteome</keyword>
<dbReference type="EMBL" id="ML977663">
    <property type="protein sequence ID" value="KAF1994341.1"/>
    <property type="molecule type" value="Genomic_DNA"/>
</dbReference>
<dbReference type="Proteomes" id="UP000799779">
    <property type="component" value="Unassembled WGS sequence"/>
</dbReference>
<dbReference type="InterPro" id="IPR036047">
    <property type="entry name" value="F-box-like_dom_sf"/>
</dbReference>
<protein>
    <submittedName>
        <fullName evidence="3">RCC1/BLIP-II</fullName>
    </submittedName>
</protein>
<dbReference type="Pfam" id="PF00415">
    <property type="entry name" value="RCC1"/>
    <property type="match status" value="1"/>
</dbReference>
<feature type="domain" description="F-box" evidence="2">
    <location>
        <begin position="5"/>
        <end position="53"/>
    </location>
</feature>
<evidence type="ECO:0000259" key="2">
    <source>
        <dbReference type="PROSITE" id="PS50181"/>
    </source>
</evidence>
<dbReference type="Gene3D" id="1.20.1280.50">
    <property type="match status" value="1"/>
</dbReference>
<dbReference type="SUPFAM" id="SSF81383">
    <property type="entry name" value="F-box domain"/>
    <property type="match status" value="1"/>
</dbReference>
<name>A0A6A5W2E3_9PLEO</name>
<organism evidence="3 4">
    <name type="scientific">Amniculicola lignicola CBS 123094</name>
    <dbReference type="NCBI Taxonomy" id="1392246"/>
    <lineage>
        <taxon>Eukaryota</taxon>
        <taxon>Fungi</taxon>
        <taxon>Dikarya</taxon>
        <taxon>Ascomycota</taxon>
        <taxon>Pezizomycotina</taxon>
        <taxon>Dothideomycetes</taxon>
        <taxon>Pleosporomycetidae</taxon>
        <taxon>Pleosporales</taxon>
        <taxon>Amniculicolaceae</taxon>
        <taxon>Amniculicola</taxon>
    </lineage>
</organism>